<dbReference type="Proteomes" id="UP000472710">
    <property type="component" value="Unassembled WGS sequence"/>
</dbReference>
<evidence type="ECO:0000256" key="1">
    <source>
        <dbReference type="SAM" id="MobiDB-lite"/>
    </source>
</evidence>
<feature type="compositionally biased region" description="Basic and acidic residues" evidence="1">
    <location>
        <begin position="41"/>
        <end position="51"/>
    </location>
</feature>
<gene>
    <name evidence="2" type="ORF">Sdia_35410</name>
</gene>
<keyword evidence="3" id="KW-1185">Reference proteome</keyword>
<protein>
    <submittedName>
        <fullName evidence="2">Uncharacterized protein</fullName>
    </submittedName>
</protein>
<organism evidence="2 3">
    <name type="scientific">Streptomyces diastaticus subsp. diastaticus</name>
    <dbReference type="NCBI Taxonomy" id="68040"/>
    <lineage>
        <taxon>Bacteria</taxon>
        <taxon>Bacillati</taxon>
        <taxon>Actinomycetota</taxon>
        <taxon>Actinomycetes</taxon>
        <taxon>Kitasatosporales</taxon>
        <taxon>Streptomycetaceae</taxon>
        <taxon>Streptomyces</taxon>
        <taxon>Streptomyces diastaticus group</taxon>
    </lineage>
</organism>
<accession>A0ABQ1CR37</accession>
<sequence>MFVGGGFDKDGLTVADAVGEEFPETVADSSAGVADEDSSIDFDHPAGEVAA</sequence>
<proteinExistence type="predicted"/>
<reference evidence="2 3" key="1">
    <citation type="submission" date="2020-02" db="EMBL/GenBank/DDBJ databases">
        <title>Whole genome shotgun sequence of Streptomyces diastaticus subsp. diastaticus NBRC 13412.</title>
        <authorList>
            <person name="Ichikawa N."/>
            <person name="Komaki H."/>
            <person name="Tamura T."/>
        </authorList>
    </citation>
    <scope>NUCLEOTIDE SEQUENCE [LARGE SCALE GENOMIC DNA]</scope>
    <source>
        <strain evidence="2 3">NBRC 13412</strain>
    </source>
</reference>
<feature type="region of interest" description="Disordered" evidence="1">
    <location>
        <begin position="23"/>
        <end position="51"/>
    </location>
</feature>
<dbReference type="EMBL" id="BLLN01000003">
    <property type="protein sequence ID" value="GFH72773.1"/>
    <property type="molecule type" value="Genomic_DNA"/>
</dbReference>
<comment type="caution">
    <text evidence="2">The sequence shown here is derived from an EMBL/GenBank/DDBJ whole genome shotgun (WGS) entry which is preliminary data.</text>
</comment>
<name>A0ABQ1CR37_STRDI</name>
<evidence type="ECO:0000313" key="3">
    <source>
        <dbReference type="Proteomes" id="UP000472710"/>
    </source>
</evidence>
<evidence type="ECO:0000313" key="2">
    <source>
        <dbReference type="EMBL" id="GFH72773.1"/>
    </source>
</evidence>